<keyword evidence="3 6" id="KW-1133">Transmembrane helix</keyword>
<dbReference type="Gene3D" id="1.20.140.150">
    <property type="match status" value="1"/>
</dbReference>
<feature type="transmembrane region" description="Helical" evidence="6">
    <location>
        <begin position="127"/>
        <end position="153"/>
    </location>
</feature>
<comment type="similarity">
    <text evidence="5">Belongs to the Clc family.</text>
</comment>
<proteinExistence type="inferred from homology"/>
<keyword evidence="8" id="KW-1185">Reference proteome</keyword>
<dbReference type="AlphaFoldDB" id="A0AAV5WQS4"/>
<evidence type="ECO:0000256" key="4">
    <source>
        <dbReference type="ARBA" id="ARBA00023136"/>
    </source>
</evidence>
<dbReference type="EMBL" id="BTSY01000006">
    <property type="protein sequence ID" value="GMT32950.1"/>
    <property type="molecule type" value="Genomic_DNA"/>
</dbReference>
<evidence type="ECO:0000313" key="8">
    <source>
        <dbReference type="Proteomes" id="UP001432322"/>
    </source>
</evidence>
<dbReference type="InterPro" id="IPR050579">
    <property type="entry name" value="PMP-22/EMP/MP20-like"/>
</dbReference>
<keyword evidence="2 6" id="KW-0812">Transmembrane</keyword>
<evidence type="ECO:0000256" key="6">
    <source>
        <dbReference type="SAM" id="Phobius"/>
    </source>
</evidence>
<evidence type="ECO:0000313" key="7">
    <source>
        <dbReference type="EMBL" id="GMT32950.1"/>
    </source>
</evidence>
<dbReference type="InterPro" id="IPR017974">
    <property type="entry name" value="Claudin_CS"/>
</dbReference>
<dbReference type="PROSITE" id="PS01346">
    <property type="entry name" value="CLAUDIN"/>
    <property type="match status" value="1"/>
</dbReference>
<evidence type="ECO:0000256" key="5">
    <source>
        <dbReference type="ARBA" id="ARBA00060861"/>
    </source>
</evidence>
<evidence type="ECO:0000256" key="3">
    <source>
        <dbReference type="ARBA" id="ARBA00022989"/>
    </source>
</evidence>
<dbReference type="Pfam" id="PF07062">
    <property type="entry name" value="Clc-like"/>
    <property type="match status" value="1"/>
</dbReference>
<dbReference type="PANTHER" id="PTHR10671:SF54">
    <property type="entry name" value="CLC-LIKE PROTEIN 2"/>
    <property type="match status" value="1"/>
</dbReference>
<reference evidence="7" key="1">
    <citation type="submission" date="2023-10" db="EMBL/GenBank/DDBJ databases">
        <title>Genome assembly of Pristionchus species.</title>
        <authorList>
            <person name="Yoshida K."/>
            <person name="Sommer R.J."/>
        </authorList>
    </citation>
    <scope>NUCLEOTIDE SEQUENCE</scope>
    <source>
        <strain evidence="7">RS5133</strain>
    </source>
</reference>
<organism evidence="7 8">
    <name type="scientific">Pristionchus fissidentatus</name>
    <dbReference type="NCBI Taxonomy" id="1538716"/>
    <lineage>
        <taxon>Eukaryota</taxon>
        <taxon>Metazoa</taxon>
        <taxon>Ecdysozoa</taxon>
        <taxon>Nematoda</taxon>
        <taxon>Chromadorea</taxon>
        <taxon>Rhabditida</taxon>
        <taxon>Rhabditina</taxon>
        <taxon>Diplogasteromorpha</taxon>
        <taxon>Diplogasteroidea</taxon>
        <taxon>Neodiplogasteridae</taxon>
        <taxon>Pristionchus</taxon>
    </lineage>
</organism>
<dbReference type="InterPro" id="IPR010761">
    <property type="entry name" value="Clc_prot-like"/>
</dbReference>
<keyword evidence="4 6" id="KW-0472">Membrane</keyword>
<feature type="transmembrane region" description="Helical" evidence="6">
    <location>
        <begin position="95"/>
        <end position="115"/>
    </location>
</feature>
<dbReference type="Proteomes" id="UP001432322">
    <property type="component" value="Unassembled WGS sequence"/>
</dbReference>
<dbReference type="PANTHER" id="PTHR10671">
    <property type="entry name" value="EPITHELIAL MEMBRANE PROTEIN-RELATED"/>
    <property type="match status" value="1"/>
</dbReference>
<sequence>SPSSPKVLIQIPSFVFAVLGFILMWVALATPAWQVTYARELRQWVQSGLWITCQTRPNGMYTCTWMFSQDDFDFYTSAEVSSYRTPAFYQWQRNLLHIFLAVQVSVLIALISFCVSNSSGMQKGAVTVFTIFITIATLTSFVLLVAFLVLSHMVEYRFYHVSVSGIYEKHRGYSFYLALVAAIFYLISVCFSVVYILRILRDSSASRGLQRMAKESRSQPSTAYTFNNSRDDYRMATSHDDFNPTFSFQPSYRSSHQFAPSIDDHYAMKPLPATPQSHF</sequence>
<comment type="caution">
    <text evidence="7">The sequence shown here is derived from an EMBL/GenBank/DDBJ whole genome shotgun (WGS) entry which is preliminary data.</text>
</comment>
<accession>A0AAV5WQS4</accession>
<comment type="subcellular location">
    <subcellularLocation>
        <location evidence="1">Membrane</location>
        <topology evidence="1">Multi-pass membrane protein</topology>
    </subcellularLocation>
</comment>
<feature type="non-terminal residue" evidence="7">
    <location>
        <position position="1"/>
    </location>
</feature>
<dbReference type="GO" id="GO:0005886">
    <property type="term" value="C:plasma membrane"/>
    <property type="evidence" value="ECO:0007669"/>
    <property type="project" value="TreeGrafter"/>
</dbReference>
<gene>
    <name evidence="7" type="ORF">PFISCL1PPCAC_24247</name>
</gene>
<evidence type="ECO:0000256" key="2">
    <source>
        <dbReference type="ARBA" id="ARBA00022692"/>
    </source>
</evidence>
<protein>
    <submittedName>
        <fullName evidence="7">Uncharacterized protein</fullName>
    </submittedName>
</protein>
<feature type="transmembrane region" description="Helical" evidence="6">
    <location>
        <begin position="173"/>
        <end position="197"/>
    </location>
</feature>
<name>A0AAV5WQS4_9BILA</name>
<evidence type="ECO:0000256" key="1">
    <source>
        <dbReference type="ARBA" id="ARBA00004141"/>
    </source>
</evidence>
<dbReference type="FunFam" id="1.20.140.150:FF:000042">
    <property type="entry name" value="Clc-like protein 2"/>
    <property type="match status" value="1"/>
</dbReference>
<feature type="transmembrane region" description="Helical" evidence="6">
    <location>
        <begin position="7"/>
        <end position="28"/>
    </location>
</feature>